<dbReference type="GO" id="GO:0020037">
    <property type="term" value="F:heme binding"/>
    <property type="evidence" value="ECO:0007669"/>
    <property type="project" value="TreeGrafter"/>
</dbReference>
<dbReference type="GO" id="GO:0005774">
    <property type="term" value="C:vacuolar membrane"/>
    <property type="evidence" value="ECO:0007669"/>
    <property type="project" value="TreeGrafter"/>
</dbReference>
<proteinExistence type="inferred from homology"/>
<comment type="caution">
    <text evidence="11">The sequence shown here is derived from an EMBL/GenBank/DDBJ whole genome shotgun (WGS) entry which is preliminary data.</text>
</comment>
<comment type="similarity">
    <text evidence="9">Belongs to the ABC transporter superfamily. ABCB family. Heavy Metal importer (TC 3.A.1.210) subfamily.</text>
</comment>
<evidence type="ECO:0000256" key="1">
    <source>
        <dbReference type="ARBA" id="ARBA00004651"/>
    </source>
</evidence>
<evidence type="ECO:0000256" key="3">
    <source>
        <dbReference type="ARBA" id="ARBA00022475"/>
    </source>
</evidence>
<reference evidence="11" key="1">
    <citation type="submission" date="2022-07" db="EMBL/GenBank/DDBJ databases">
        <title>Phylogenomic reconstructions and comparative analyses of Kickxellomycotina fungi.</title>
        <authorList>
            <person name="Reynolds N.K."/>
            <person name="Stajich J.E."/>
            <person name="Barry K."/>
            <person name="Grigoriev I.V."/>
            <person name="Crous P."/>
            <person name="Smith M.E."/>
        </authorList>
    </citation>
    <scope>NUCLEOTIDE SEQUENCE</scope>
    <source>
        <strain evidence="11">RSA 861</strain>
    </source>
</reference>
<dbReference type="SUPFAM" id="SSF52540">
    <property type="entry name" value="P-loop containing nucleoside triphosphate hydrolases"/>
    <property type="match status" value="1"/>
</dbReference>
<evidence type="ECO:0000256" key="9">
    <source>
        <dbReference type="ARBA" id="ARBA00024363"/>
    </source>
</evidence>
<organism evidence="11 12">
    <name type="scientific">Tieghemiomyces parasiticus</name>
    <dbReference type="NCBI Taxonomy" id="78921"/>
    <lineage>
        <taxon>Eukaryota</taxon>
        <taxon>Fungi</taxon>
        <taxon>Fungi incertae sedis</taxon>
        <taxon>Zoopagomycota</taxon>
        <taxon>Kickxellomycotina</taxon>
        <taxon>Dimargaritomycetes</taxon>
        <taxon>Dimargaritales</taxon>
        <taxon>Dimargaritaceae</taxon>
        <taxon>Tieghemiomyces</taxon>
    </lineage>
</organism>
<dbReference type="OrthoDB" id="6500128at2759"/>
<dbReference type="InterPro" id="IPR003439">
    <property type="entry name" value="ABC_transporter-like_ATP-bd"/>
</dbReference>
<dbReference type="GO" id="GO:0005524">
    <property type="term" value="F:ATP binding"/>
    <property type="evidence" value="ECO:0007669"/>
    <property type="project" value="UniProtKB-KW"/>
</dbReference>
<protein>
    <submittedName>
        <fullName evidence="11">Mitochondrial ABC iron transporter Atm1</fullName>
    </submittedName>
</protein>
<keyword evidence="2" id="KW-0813">Transport</keyword>
<keyword evidence="12" id="KW-1185">Reference proteome</keyword>
<dbReference type="Proteomes" id="UP001150569">
    <property type="component" value="Unassembled WGS sequence"/>
</dbReference>
<evidence type="ECO:0000313" key="11">
    <source>
        <dbReference type="EMBL" id="KAJ1929864.1"/>
    </source>
</evidence>
<feature type="domain" description="ABC transporter" evidence="10">
    <location>
        <begin position="71"/>
        <end position="312"/>
    </location>
</feature>
<keyword evidence="4" id="KW-0812">Transmembrane</keyword>
<keyword evidence="5" id="KW-0547">Nucleotide-binding</keyword>
<evidence type="ECO:0000256" key="5">
    <source>
        <dbReference type="ARBA" id="ARBA00022741"/>
    </source>
</evidence>
<sequence length="324" mass="35864">MVMGRLQITDVAYFATYFSETYKPLTIVMELVRRLHCEHLPGSQLLTLIDAPVDAPEPPHVEPWKSTGGAIEFKNVCFSYSEAGKQRAVLQDINFKVPAGTTTAIVGKAGAGKSTLFLLIMRLYDVCSGSITVNGTDVRQVKATDLRQNMVLVQQGGTLFHHSLDFNIKYGSARDGFRATSEEMSQAARRARIHDRIVTLPKGYDTVLNEDGFDLSGGENQRIRIARGLIHESQILLLDETTSALDILTEREVQSELIRSTKGKTCLMIAHRLPTIIHADQILVLDEGTIIERGSFAELMALSDGVFRKMWQAQLREGAVDSTA</sequence>
<dbReference type="InterPro" id="IPR003593">
    <property type="entry name" value="AAA+_ATPase"/>
</dbReference>
<evidence type="ECO:0000256" key="8">
    <source>
        <dbReference type="ARBA" id="ARBA00023136"/>
    </source>
</evidence>
<dbReference type="InterPro" id="IPR027417">
    <property type="entry name" value="P-loop_NTPase"/>
</dbReference>
<evidence type="ECO:0000313" key="12">
    <source>
        <dbReference type="Proteomes" id="UP001150569"/>
    </source>
</evidence>
<name>A0A9W8AM44_9FUNG</name>
<accession>A0A9W8AM44</accession>
<dbReference type="InterPro" id="IPR039421">
    <property type="entry name" value="Type_1_exporter"/>
</dbReference>
<dbReference type="EMBL" id="JANBPT010000022">
    <property type="protein sequence ID" value="KAJ1929864.1"/>
    <property type="molecule type" value="Genomic_DNA"/>
</dbReference>
<keyword evidence="3" id="KW-1003">Cell membrane</keyword>
<keyword evidence="7" id="KW-1133">Transmembrane helix</keyword>
<gene>
    <name evidence="11" type="primary">atm1_1</name>
    <name evidence="11" type="ORF">IWQ60_000825</name>
</gene>
<dbReference type="PANTHER" id="PTHR24221">
    <property type="entry name" value="ATP-BINDING CASSETTE SUB-FAMILY B"/>
    <property type="match status" value="1"/>
</dbReference>
<dbReference type="FunFam" id="3.40.50.300:FF:000221">
    <property type="entry name" value="Multidrug ABC transporter ATP-binding protein"/>
    <property type="match status" value="1"/>
</dbReference>
<dbReference type="InterPro" id="IPR036640">
    <property type="entry name" value="ABC1_TM_sf"/>
</dbReference>
<dbReference type="SMART" id="SM00382">
    <property type="entry name" value="AAA"/>
    <property type="match status" value="1"/>
</dbReference>
<evidence type="ECO:0000256" key="2">
    <source>
        <dbReference type="ARBA" id="ARBA00022448"/>
    </source>
</evidence>
<dbReference type="Pfam" id="PF00005">
    <property type="entry name" value="ABC_tran"/>
    <property type="match status" value="1"/>
</dbReference>
<dbReference type="GO" id="GO:0015439">
    <property type="term" value="F:ABC-type heme transporter activity"/>
    <property type="evidence" value="ECO:0007669"/>
    <property type="project" value="TreeGrafter"/>
</dbReference>
<dbReference type="PROSITE" id="PS50893">
    <property type="entry name" value="ABC_TRANSPORTER_2"/>
    <property type="match status" value="1"/>
</dbReference>
<dbReference type="GO" id="GO:0016887">
    <property type="term" value="F:ATP hydrolysis activity"/>
    <property type="evidence" value="ECO:0007669"/>
    <property type="project" value="InterPro"/>
</dbReference>
<keyword evidence="6" id="KW-0067">ATP-binding</keyword>
<comment type="subcellular location">
    <subcellularLocation>
        <location evidence="1">Cell membrane</location>
        <topology evidence="1">Multi-pass membrane protein</topology>
    </subcellularLocation>
</comment>
<evidence type="ECO:0000256" key="7">
    <source>
        <dbReference type="ARBA" id="ARBA00022989"/>
    </source>
</evidence>
<dbReference type="Gene3D" id="3.40.50.300">
    <property type="entry name" value="P-loop containing nucleotide triphosphate hydrolases"/>
    <property type="match status" value="1"/>
</dbReference>
<evidence type="ECO:0000256" key="6">
    <source>
        <dbReference type="ARBA" id="ARBA00022840"/>
    </source>
</evidence>
<dbReference type="PANTHER" id="PTHR24221:SF654">
    <property type="entry name" value="ATP-BINDING CASSETTE SUB-FAMILY B MEMBER 6"/>
    <property type="match status" value="1"/>
</dbReference>
<evidence type="ECO:0000256" key="4">
    <source>
        <dbReference type="ARBA" id="ARBA00022692"/>
    </source>
</evidence>
<dbReference type="AlphaFoldDB" id="A0A9W8AM44"/>
<keyword evidence="8" id="KW-0472">Membrane</keyword>
<dbReference type="Gene3D" id="1.20.1560.10">
    <property type="entry name" value="ABC transporter type 1, transmembrane domain"/>
    <property type="match status" value="1"/>
</dbReference>
<evidence type="ECO:0000259" key="10">
    <source>
        <dbReference type="PROSITE" id="PS50893"/>
    </source>
</evidence>
<dbReference type="GO" id="GO:0005886">
    <property type="term" value="C:plasma membrane"/>
    <property type="evidence" value="ECO:0007669"/>
    <property type="project" value="UniProtKB-SubCell"/>
</dbReference>